<sequence>GRIYTERPSLYKSTVATMASIESPGSHRHIATDYLLSVTRDDEATAYELHFPSSHRLHSLRLRSPVFLRTLQPESLLSSPFEYGSLSYRSDRGHRRLLMQAS</sequence>
<gene>
    <name evidence="1" type="ORF">HII31_06486</name>
</gene>
<name>A0A8H6VHU7_9PEZI</name>
<feature type="non-terminal residue" evidence="1">
    <location>
        <position position="102"/>
    </location>
</feature>
<reference evidence="1" key="1">
    <citation type="submission" date="2020-04" db="EMBL/GenBank/DDBJ databases">
        <title>Draft genome resource of the tomato pathogen Pseudocercospora fuligena.</title>
        <authorList>
            <person name="Zaccaron A."/>
        </authorList>
    </citation>
    <scope>NUCLEOTIDE SEQUENCE</scope>
    <source>
        <strain evidence="1">PF001</strain>
    </source>
</reference>
<proteinExistence type="predicted"/>
<dbReference type="EMBL" id="JABCIY010000150">
    <property type="protein sequence ID" value="KAF7192100.1"/>
    <property type="molecule type" value="Genomic_DNA"/>
</dbReference>
<organism evidence="1 2">
    <name type="scientific">Pseudocercospora fuligena</name>
    <dbReference type="NCBI Taxonomy" id="685502"/>
    <lineage>
        <taxon>Eukaryota</taxon>
        <taxon>Fungi</taxon>
        <taxon>Dikarya</taxon>
        <taxon>Ascomycota</taxon>
        <taxon>Pezizomycotina</taxon>
        <taxon>Dothideomycetes</taxon>
        <taxon>Dothideomycetidae</taxon>
        <taxon>Mycosphaerellales</taxon>
        <taxon>Mycosphaerellaceae</taxon>
        <taxon>Pseudocercospora</taxon>
    </lineage>
</organism>
<accession>A0A8H6VHU7</accession>
<evidence type="ECO:0000313" key="1">
    <source>
        <dbReference type="EMBL" id="KAF7192100.1"/>
    </source>
</evidence>
<dbReference type="AlphaFoldDB" id="A0A8H6VHU7"/>
<dbReference type="Proteomes" id="UP000660729">
    <property type="component" value="Unassembled WGS sequence"/>
</dbReference>
<keyword evidence="2" id="KW-1185">Reference proteome</keyword>
<protein>
    <submittedName>
        <fullName evidence="1">Uncharacterized protein</fullName>
    </submittedName>
</protein>
<comment type="caution">
    <text evidence="1">The sequence shown here is derived from an EMBL/GenBank/DDBJ whole genome shotgun (WGS) entry which is preliminary data.</text>
</comment>
<evidence type="ECO:0000313" key="2">
    <source>
        <dbReference type="Proteomes" id="UP000660729"/>
    </source>
</evidence>